<keyword evidence="2" id="KW-1185">Reference proteome</keyword>
<protein>
    <submittedName>
        <fullName evidence="1">Uncharacterized protein</fullName>
    </submittedName>
</protein>
<reference evidence="1 2" key="2">
    <citation type="journal article" date="2022" name="Mol. Ecol. Resour.">
        <title>The genomes of chicory, endive, great burdock and yacon provide insights into Asteraceae paleo-polyploidization history and plant inulin production.</title>
        <authorList>
            <person name="Fan W."/>
            <person name="Wang S."/>
            <person name="Wang H."/>
            <person name="Wang A."/>
            <person name="Jiang F."/>
            <person name="Liu H."/>
            <person name="Zhao H."/>
            <person name="Xu D."/>
            <person name="Zhang Y."/>
        </authorList>
    </citation>
    <scope>NUCLEOTIDE SEQUENCE [LARGE SCALE GENOMIC DNA]</scope>
    <source>
        <strain evidence="2">cv. Yunnan</strain>
        <tissue evidence="1">Leaves</tissue>
    </source>
</reference>
<reference evidence="2" key="1">
    <citation type="journal article" date="2022" name="Mol. Ecol. Resour.">
        <title>The genomes of chicory, endive, great burdock and yacon provide insights into Asteraceae palaeo-polyploidization history and plant inulin production.</title>
        <authorList>
            <person name="Fan W."/>
            <person name="Wang S."/>
            <person name="Wang H."/>
            <person name="Wang A."/>
            <person name="Jiang F."/>
            <person name="Liu H."/>
            <person name="Zhao H."/>
            <person name="Xu D."/>
            <person name="Zhang Y."/>
        </authorList>
    </citation>
    <scope>NUCLEOTIDE SEQUENCE [LARGE SCALE GENOMIC DNA]</scope>
    <source>
        <strain evidence="2">cv. Yunnan</strain>
    </source>
</reference>
<evidence type="ECO:0000313" key="2">
    <source>
        <dbReference type="Proteomes" id="UP001056120"/>
    </source>
</evidence>
<sequence length="165" mass="17211">MATEGTKGVETNGAALEKTVTFTALKPHLFVEPSKASDAVAFYKSAFGAEELNRVSHPKRKADQELPLLLSAEIKLGSTSILISDVSDDPSAPVTTVASGLVFCLETEDVEAAVEKAVKAGAVADGEISDGEGTWCSGRVGNVKDPYGIVWAICTPGKKCVNLEA</sequence>
<gene>
    <name evidence="1" type="ORF">L1987_77748</name>
</gene>
<organism evidence="1 2">
    <name type="scientific">Smallanthus sonchifolius</name>
    <dbReference type="NCBI Taxonomy" id="185202"/>
    <lineage>
        <taxon>Eukaryota</taxon>
        <taxon>Viridiplantae</taxon>
        <taxon>Streptophyta</taxon>
        <taxon>Embryophyta</taxon>
        <taxon>Tracheophyta</taxon>
        <taxon>Spermatophyta</taxon>
        <taxon>Magnoliopsida</taxon>
        <taxon>eudicotyledons</taxon>
        <taxon>Gunneridae</taxon>
        <taxon>Pentapetalae</taxon>
        <taxon>asterids</taxon>
        <taxon>campanulids</taxon>
        <taxon>Asterales</taxon>
        <taxon>Asteraceae</taxon>
        <taxon>Asteroideae</taxon>
        <taxon>Heliantheae alliance</taxon>
        <taxon>Millerieae</taxon>
        <taxon>Smallanthus</taxon>
    </lineage>
</organism>
<proteinExistence type="predicted"/>
<dbReference type="EMBL" id="CM042043">
    <property type="protein sequence ID" value="KAI3694768.1"/>
    <property type="molecule type" value="Genomic_DNA"/>
</dbReference>
<name>A0ACB8ZAY5_9ASTR</name>
<dbReference type="Proteomes" id="UP001056120">
    <property type="component" value="Linkage Group LG26"/>
</dbReference>
<comment type="caution">
    <text evidence="1">The sequence shown here is derived from an EMBL/GenBank/DDBJ whole genome shotgun (WGS) entry which is preliminary data.</text>
</comment>
<accession>A0ACB8ZAY5</accession>
<evidence type="ECO:0000313" key="1">
    <source>
        <dbReference type="EMBL" id="KAI3694768.1"/>
    </source>
</evidence>